<dbReference type="GeneID" id="9821257"/>
<feature type="region of interest" description="Disordered" evidence="1">
    <location>
        <begin position="26"/>
        <end position="119"/>
    </location>
</feature>
<gene>
    <name evidence="3" type="ORF">CRE_08038</name>
</gene>
<dbReference type="OrthoDB" id="5871881at2759"/>
<dbReference type="AlphaFoldDB" id="E3M3Y8"/>
<evidence type="ECO:0000313" key="3">
    <source>
        <dbReference type="EMBL" id="EFO90694.1"/>
    </source>
</evidence>
<name>E3M3Y8_CAERE</name>
<dbReference type="InParanoid" id="E3M3Y8"/>
<feature type="chain" id="PRO_5003176052" description="Lipoprotein" evidence="2">
    <location>
        <begin position="27"/>
        <end position="226"/>
    </location>
</feature>
<proteinExistence type="predicted"/>
<keyword evidence="4" id="KW-1185">Reference proteome</keyword>
<evidence type="ECO:0008006" key="5">
    <source>
        <dbReference type="Google" id="ProtNLM"/>
    </source>
</evidence>
<dbReference type="HOGENOM" id="CLU_1225754_0_0_1"/>
<evidence type="ECO:0000256" key="1">
    <source>
        <dbReference type="SAM" id="MobiDB-lite"/>
    </source>
</evidence>
<dbReference type="FunCoup" id="E3M3Y8">
    <property type="interactions" value="1768"/>
</dbReference>
<sequence length="226" mass="25618">MEEYLQLIVKCFPMVTFILLAASCTSKPKESHKNPTGGRKLTMSTTSAPSTSFNTISDFSFDEKLEEEEAKKEEGNELEEKKEPEIKEEEKREFSCGKDEKEEEKGDKGGKAENKETEFNLETSPAFTICIDNKSDVKNDLFILNARKSLDETAGFLWTIKKRLAFDDGSWKQLNRRIAGLKAEGLDTRANTQQAKKNKINCIEPTKMDAQFEKQAASKPKKKTVE</sequence>
<evidence type="ECO:0000256" key="2">
    <source>
        <dbReference type="SAM" id="SignalP"/>
    </source>
</evidence>
<feature type="compositionally biased region" description="Polar residues" evidence="1">
    <location>
        <begin position="42"/>
        <end position="58"/>
    </location>
</feature>
<organism evidence="4">
    <name type="scientific">Caenorhabditis remanei</name>
    <name type="common">Caenorhabditis vulgaris</name>
    <dbReference type="NCBI Taxonomy" id="31234"/>
    <lineage>
        <taxon>Eukaryota</taxon>
        <taxon>Metazoa</taxon>
        <taxon>Ecdysozoa</taxon>
        <taxon>Nematoda</taxon>
        <taxon>Chromadorea</taxon>
        <taxon>Rhabditida</taxon>
        <taxon>Rhabditina</taxon>
        <taxon>Rhabditomorpha</taxon>
        <taxon>Rhabditoidea</taxon>
        <taxon>Rhabditidae</taxon>
        <taxon>Peloderinae</taxon>
        <taxon>Caenorhabditis</taxon>
    </lineage>
</organism>
<evidence type="ECO:0000313" key="4">
    <source>
        <dbReference type="Proteomes" id="UP000008281"/>
    </source>
</evidence>
<dbReference type="RefSeq" id="XP_003109329.2">
    <property type="nucleotide sequence ID" value="XM_003109281.2"/>
</dbReference>
<feature type="compositionally biased region" description="Basic and acidic residues" evidence="1">
    <location>
        <begin position="69"/>
        <end position="118"/>
    </location>
</feature>
<dbReference type="eggNOG" id="ENOG502THPJ">
    <property type="taxonomic scope" value="Eukaryota"/>
</dbReference>
<reference evidence="3" key="1">
    <citation type="submission" date="2007-07" db="EMBL/GenBank/DDBJ databases">
        <title>PCAP assembly of the Caenorhabditis remanei genome.</title>
        <authorList>
            <consortium name="The Caenorhabditis remanei Sequencing Consortium"/>
            <person name="Wilson R.K."/>
        </authorList>
    </citation>
    <scope>NUCLEOTIDE SEQUENCE [LARGE SCALE GENOMIC DNA]</scope>
    <source>
        <strain evidence="3">PB4641</strain>
    </source>
</reference>
<feature type="signal peptide" evidence="2">
    <location>
        <begin position="1"/>
        <end position="26"/>
    </location>
</feature>
<accession>E3M3Y8</accession>
<keyword evidence="2" id="KW-0732">Signal</keyword>
<protein>
    <recommendedName>
        <fullName evidence="5">Lipoprotein</fullName>
    </recommendedName>
</protein>
<dbReference type="KEGG" id="crq:GCK72_011087"/>
<dbReference type="OMA" id="SLGCCCK"/>
<dbReference type="Proteomes" id="UP000008281">
    <property type="component" value="Unassembled WGS sequence"/>
</dbReference>
<dbReference type="EMBL" id="DS268423">
    <property type="protein sequence ID" value="EFO90694.1"/>
    <property type="molecule type" value="Genomic_DNA"/>
</dbReference>
<dbReference type="CTD" id="9821257"/>